<gene>
    <name evidence="1" type="ORF">K470DRAFT_259264</name>
</gene>
<proteinExistence type="predicted"/>
<dbReference type="AlphaFoldDB" id="A0A6A7BUG2"/>
<evidence type="ECO:0000313" key="1">
    <source>
        <dbReference type="EMBL" id="KAF2858976.1"/>
    </source>
</evidence>
<name>A0A6A7BUG2_9PEZI</name>
<dbReference type="Proteomes" id="UP000799421">
    <property type="component" value="Unassembled WGS sequence"/>
</dbReference>
<evidence type="ECO:0000313" key="2">
    <source>
        <dbReference type="Proteomes" id="UP000799421"/>
    </source>
</evidence>
<protein>
    <submittedName>
        <fullName evidence="1">Uncharacterized protein</fullName>
    </submittedName>
</protein>
<dbReference type="EMBL" id="MU005999">
    <property type="protein sequence ID" value="KAF2858976.1"/>
    <property type="molecule type" value="Genomic_DNA"/>
</dbReference>
<reference evidence="1" key="1">
    <citation type="journal article" date="2020" name="Stud. Mycol.">
        <title>101 Dothideomycetes genomes: a test case for predicting lifestyles and emergence of pathogens.</title>
        <authorList>
            <person name="Haridas S."/>
            <person name="Albert R."/>
            <person name="Binder M."/>
            <person name="Bloem J."/>
            <person name="Labutti K."/>
            <person name="Salamov A."/>
            <person name="Andreopoulos B."/>
            <person name="Baker S."/>
            <person name="Barry K."/>
            <person name="Bills G."/>
            <person name="Bluhm B."/>
            <person name="Cannon C."/>
            <person name="Castanera R."/>
            <person name="Culley D."/>
            <person name="Daum C."/>
            <person name="Ezra D."/>
            <person name="Gonzalez J."/>
            <person name="Henrissat B."/>
            <person name="Kuo A."/>
            <person name="Liang C."/>
            <person name="Lipzen A."/>
            <person name="Lutzoni F."/>
            <person name="Magnuson J."/>
            <person name="Mondo S."/>
            <person name="Nolan M."/>
            <person name="Ohm R."/>
            <person name="Pangilinan J."/>
            <person name="Park H.-J."/>
            <person name="Ramirez L."/>
            <person name="Alfaro M."/>
            <person name="Sun H."/>
            <person name="Tritt A."/>
            <person name="Yoshinaga Y."/>
            <person name="Zwiers L.-H."/>
            <person name="Turgeon B."/>
            <person name="Goodwin S."/>
            <person name="Spatafora J."/>
            <person name="Crous P."/>
            <person name="Grigoriev I."/>
        </authorList>
    </citation>
    <scope>NUCLEOTIDE SEQUENCE</scope>
    <source>
        <strain evidence="1">CBS 480.64</strain>
    </source>
</reference>
<organism evidence="1 2">
    <name type="scientific">Piedraia hortae CBS 480.64</name>
    <dbReference type="NCBI Taxonomy" id="1314780"/>
    <lineage>
        <taxon>Eukaryota</taxon>
        <taxon>Fungi</taxon>
        <taxon>Dikarya</taxon>
        <taxon>Ascomycota</taxon>
        <taxon>Pezizomycotina</taxon>
        <taxon>Dothideomycetes</taxon>
        <taxon>Dothideomycetidae</taxon>
        <taxon>Capnodiales</taxon>
        <taxon>Piedraiaceae</taxon>
        <taxon>Piedraia</taxon>
    </lineage>
</organism>
<keyword evidence="2" id="KW-1185">Reference proteome</keyword>
<sequence>MSSRGSRQMRSGQLRVFFSLRLHVYSVWISFPGIYVASSVLEIFQVIAYSVTKTVLDG</sequence>
<accession>A0A6A7BUG2</accession>